<comment type="caution">
    <text evidence="2">The sequence shown here is derived from an EMBL/GenBank/DDBJ whole genome shotgun (WGS) entry which is preliminary data.</text>
</comment>
<dbReference type="GO" id="GO:0005509">
    <property type="term" value="F:calcium ion binding"/>
    <property type="evidence" value="ECO:0007669"/>
    <property type="project" value="InterPro"/>
</dbReference>
<dbReference type="AlphaFoldDB" id="A0A0G0XLJ0"/>
<reference evidence="2 3" key="1">
    <citation type="journal article" date="2015" name="Nature">
        <title>rRNA introns, odd ribosomes, and small enigmatic genomes across a large radiation of phyla.</title>
        <authorList>
            <person name="Brown C.T."/>
            <person name="Hug L.A."/>
            <person name="Thomas B.C."/>
            <person name="Sharon I."/>
            <person name="Castelle C.J."/>
            <person name="Singh A."/>
            <person name="Wilkins M.J."/>
            <person name="Williams K.H."/>
            <person name="Banfield J.F."/>
        </authorList>
    </citation>
    <scope>NUCLEOTIDE SEQUENCE [LARGE SCALE GENOMIC DNA]</scope>
</reference>
<dbReference type="Proteomes" id="UP000033856">
    <property type="component" value="Unassembled WGS sequence"/>
</dbReference>
<gene>
    <name evidence="2" type="ORF">UU83_C0002G0008</name>
</gene>
<dbReference type="InterPro" id="IPR018247">
    <property type="entry name" value="EF_Hand_1_Ca_BS"/>
</dbReference>
<dbReference type="InterPro" id="IPR002048">
    <property type="entry name" value="EF_hand_dom"/>
</dbReference>
<dbReference type="PROSITE" id="PS00018">
    <property type="entry name" value="EF_HAND_1"/>
    <property type="match status" value="1"/>
</dbReference>
<protein>
    <recommendedName>
        <fullName evidence="1">EF-hand domain-containing protein</fullName>
    </recommendedName>
</protein>
<sequence>MPIKFKILMTFLALGALFSVYSLTNSLKSNINATIPRALSVNLPSGLEEDADHDGLSNTAESYWATEWQNSDTDGDGFLDGEEVLSGHDPRVPGPDDLLAKTNGFIKSGSDENLTEKLSSLITAGLYAGDLQKTAPTQTYESAINNLGLSVIDNGYAALNPSLENTATVSDSRENQEKYLSEVIDILENKLMNGFLFTPYKLSVFSQKLISSDPQKVKTISVELLSEAMNFQNNAEIMKKISVPASWKEIHLELLGSIRSLALSFQAMSYFDQDPMKAIVAIRNIEDIYSNAPKLLAKIAQKAKTNNLQIPNSKFLNLIGSIANEL</sequence>
<proteinExistence type="predicted"/>
<dbReference type="PROSITE" id="PS50222">
    <property type="entry name" value="EF_HAND_2"/>
    <property type="match status" value="1"/>
</dbReference>
<accession>A0A0G0XLJ0</accession>
<evidence type="ECO:0000313" key="2">
    <source>
        <dbReference type="EMBL" id="KKS25760.1"/>
    </source>
</evidence>
<evidence type="ECO:0000313" key="3">
    <source>
        <dbReference type="Proteomes" id="UP000033856"/>
    </source>
</evidence>
<evidence type="ECO:0000259" key="1">
    <source>
        <dbReference type="PROSITE" id="PS50222"/>
    </source>
</evidence>
<organism evidence="2 3">
    <name type="scientific">Candidatus Jorgensenbacteria bacterium GW2011_GWF2_41_8</name>
    <dbReference type="NCBI Taxonomy" id="1618667"/>
    <lineage>
        <taxon>Bacteria</taxon>
        <taxon>Candidatus Joergenseniibacteriota</taxon>
    </lineage>
</organism>
<feature type="domain" description="EF-hand" evidence="1">
    <location>
        <begin position="59"/>
        <end position="94"/>
    </location>
</feature>
<name>A0A0G0XLJ0_9BACT</name>
<dbReference type="EMBL" id="LCCD01000002">
    <property type="protein sequence ID" value="KKS25760.1"/>
    <property type="molecule type" value="Genomic_DNA"/>
</dbReference>